<evidence type="ECO:0000313" key="2">
    <source>
        <dbReference type="EMBL" id="WXB02566.1"/>
    </source>
</evidence>
<dbReference type="SUPFAM" id="SSF55729">
    <property type="entry name" value="Acyl-CoA N-acyltransferases (Nat)"/>
    <property type="match status" value="1"/>
</dbReference>
<organism evidence="2 3">
    <name type="scientific">Pendulispora rubella</name>
    <dbReference type="NCBI Taxonomy" id="2741070"/>
    <lineage>
        <taxon>Bacteria</taxon>
        <taxon>Pseudomonadati</taxon>
        <taxon>Myxococcota</taxon>
        <taxon>Myxococcia</taxon>
        <taxon>Myxococcales</taxon>
        <taxon>Sorangiineae</taxon>
        <taxon>Pendulisporaceae</taxon>
        <taxon>Pendulispora</taxon>
    </lineage>
</organism>
<proteinExistence type="predicted"/>
<evidence type="ECO:0000259" key="1">
    <source>
        <dbReference type="PROSITE" id="PS51186"/>
    </source>
</evidence>
<feature type="domain" description="N-acetyltransferase" evidence="1">
    <location>
        <begin position="18"/>
        <end position="197"/>
    </location>
</feature>
<dbReference type="Gene3D" id="3.40.630.30">
    <property type="match status" value="1"/>
</dbReference>
<reference evidence="2" key="1">
    <citation type="submission" date="2021-12" db="EMBL/GenBank/DDBJ databases">
        <title>Discovery of the Pendulisporaceae a myxobacterial family with distinct sporulation behavior and unique specialized metabolism.</title>
        <authorList>
            <person name="Garcia R."/>
            <person name="Popoff A."/>
            <person name="Bader C.D."/>
            <person name="Loehr J."/>
            <person name="Walesch S."/>
            <person name="Walt C."/>
            <person name="Boldt J."/>
            <person name="Bunk B."/>
            <person name="Haeckl F.J.F.P.J."/>
            <person name="Gunesch A.P."/>
            <person name="Birkelbach J."/>
            <person name="Nuebel U."/>
            <person name="Pietschmann T."/>
            <person name="Bach T."/>
            <person name="Mueller R."/>
        </authorList>
    </citation>
    <scope>NUCLEOTIDE SEQUENCE</scope>
    <source>
        <strain evidence="2">MSr11367</strain>
    </source>
</reference>
<evidence type="ECO:0000313" key="3">
    <source>
        <dbReference type="Proteomes" id="UP001374803"/>
    </source>
</evidence>
<dbReference type="PROSITE" id="PS51186">
    <property type="entry name" value="GNAT"/>
    <property type="match status" value="1"/>
</dbReference>
<protein>
    <submittedName>
        <fullName evidence="2">GNAT family N-acetyltransferase</fullName>
    </submittedName>
</protein>
<dbReference type="EMBL" id="CP089983">
    <property type="protein sequence ID" value="WXB02566.1"/>
    <property type="molecule type" value="Genomic_DNA"/>
</dbReference>
<gene>
    <name evidence="2" type="ORF">LVJ94_37335</name>
</gene>
<dbReference type="CDD" id="cd04301">
    <property type="entry name" value="NAT_SF"/>
    <property type="match status" value="1"/>
</dbReference>
<dbReference type="InterPro" id="IPR016181">
    <property type="entry name" value="Acyl_CoA_acyltransferase"/>
</dbReference>
<dbReference type="InterPro" id="IPR000182">
    <property type="entry name" value="GNAT_dom"/>
</dbReference>
<dbReference type="Pfam" id="PF13527">
    <property type="entry name" value="Acetyltransf_9"/>
    <property type="match status" value="1"/>
</dbReference>
<name>A0ABZ2KYD7_9BACT</name>
<dbReference type="RefSeq" id="WP_394832194.1">
    <property type="nucleotide sequence ID" value="NZ_CP089929.1"/>
</dbReference>
<dbReference type="Proteomes" id="UP001374803">
    <property type="component" value="Chromosome"/>
</dbReference>
<keyword evidence="3" id="KW-1185">Reference proteome</keyword>
<accession>A0ABZ2KYD7</accession>
<sequence>MVSPDAVSATPDHGILYQRIDHANAGDRAGVLPILREYFASIGEPGTADERYTRLYLDNPAQQACTFVATDGATGEVVGITSLFPRPVWVRGQTFLGAIGGDGYVTPRYRRRGIITKLHREALRAMNDRHEAVSFMFGPPEPNNLKALLQAGASQVGHVQRFVRPFTARGFGGARATAFATLGQPLAWALGPRKSTLRLIELGEHPDARVDRVWQATIDALAGRDQVVPVRDAVFYAWRFGRGEQRGYVVLDGDTPVATVALERNGQQAAIVDVTAPPRWMTRAYRAVLDACRGVDSVHVELHVPCTRLQMMLYRLAFLPRARKPFQVQTDRNHPAYDTLVRPDAWRYMWGDGDVFHVL</sequence>